<evidence type="ECO:0000256" key="1">
    <source>
        <dbReference type="SAM" id="MobiDB-lite"/>
    </source>
</evidence>
<organism evidence="2 3">
    <name type="scientific">Sphingobacterium pedocola</name>
    <dbReference type="NCBI Taxonomy" id="2082722"/>
    <lineage>
        <taxon>Bacteria</taxon>
        <taxon>Pseudomonadati</taxon>
        <taxon>Bacteroidota</taxon>
        <taxon>Sphingobacteriia</taxon>
        <taxon>Sphingobacteriales</taxon>
        <taxon>Sphingobacteriaceae</taxon>
        <taxon>Sphingobacterium</taxon>
    </lineage>
</organism>
<name>A0ABR9TD14_9SPHI</name>
<comment type="caution">
    <text evidence="2">The sequence shown here is derived from an EMBL/GenBank/DDBJ whole genome shotgun (WGS) entry which is preliminary data.</text>
</comment>
<protein>
    <recommendedName>
        <fullName evidence="4">DNA primase</fullName>
    </recommendedName>
</protein>
<keyword evidence="3" id="KW-1185">Reference proteome</keyword>
<feature type="compositionally biased region" description="Acidic residues" evidence="1">
    <location>
        <begin position="50"/>
        <end position="92"/>
    </location>
</feature>
<evidence type="ECO:0000313" key="3">
    <source>
        <dbReference type="Proteomes" id="UP000618319"/>
    </source>
</evidence>
<sequence>MIIRIPEGEDRHSDHPENAANDLHDVEGVEKEPQQSDIDRAVRGHVQPVPDEEDEELGTPYDSEDEDAEGSNLDDAEDLMGEDSEIDDETTI</sequence>
<feature type="compositionally biased region" description="Basic and acidic residues" evidence="1">
    <location>
        <begin position="1"/>
        <end position="42"/>
    </location>
</feature>
<proteinExistence type="predicted"/>
<dbReference type="EMBL" id="PSKQ01000024">
    <property type="protein sequence ID" value="MBE8722512.1"/>
    <property type="molecule type" value="Genomic_DNA"/>
</dbReference>
<accession>A0ABR9TD14</accession>
<dbReference type="Proteomes" id="UP000618319">
    <property type="component" value="Unassembled WGS sequence"/>
</dbReference>
<reference evidence="2 3" key="1">
    <citation type="submission" date="2018-02" db="EMBL/GenBank/DDBJ databases">
        <title>Sphingobacterium KA21.</title>
        <authorList>
            <person name="Vasarhelyi B.M."/>
            <person name="Deshmukh S."/>
            <person name="Balint B."/>
            <person name="Kukolya J."/>
        </authorList>
    </citation>
    <scope>NUCLEOTIDE SEQUENCE [LARGE SCALE GENOMIC DNA]</scope>
    <source>
        <strain evidence="2 3">Ka21</strain>
    </source>
</reference>
<feature type="region of interest" description="Disordered" evidence="1">
    <location>
        <begin position="1"/>
        <end position="92"/>
    </location>
</feature>
<evidence type="ECO:0008006" key="4">
    <source>
        <dbReference type="Google" id="ProtNLM"/>
    </source>
</evidence>
<gene>
    <name evidence="2" type="ORF">C4F40_17440</name>
</gene>
<evidence type="ECO:0000313" key="2">
    <source>
        <dbReference type="EMBL" id="MBE8722512.1"/>
    </source>
</evidence>